<dbReference type="InterPro" id="IPR000847">
    <property type="entry name" value="LysR_HTH_N"/>
</dbReference>
<evidence type="ECO:0000256" key="2">
    <source>
        <dbReference type="ARBA" id="ARBA00023015"/>
    </source>
</evidence>
<keyword evidence="2" id="KW-0805">Transcription regulation</keyword>
<dbReference type="RefSeq" id="WP_402701020.1">
    <property type="nucleotide sequence ID" value="NZ_JBIUZV010000006.1"/>
</dbReference>
<dbReference type="SUPFAM" id="SSF53850">
    <property type="entry name" value="Periplasmic binding protein-like II"/>
    <property type="match status" value="1"/>
</dbReference>
<dbReference type="PROSITE" id="PS50931">
    <property type="entry name" value="HTH_LYSR"/>
    <property type="match status" value="1"/>
</dbReference>
<comment type="similarity">
    <text evidence="1">Belongs to the LysR transcriptional regulatory family.</text>
</comment>
<dbReference type="PRINTS" id="PR00039">
    <property type="entry name" value="HTHLYSR"/>
</dbReference>
<gene>
    <name evidence="6" type="ORF">ACIPEN_13160</name>
</gene>
<dbReference type="Gene3D" id="1.10.10.10">
    <property type="entry name" value="Winged helix-like DNA-binding domain superfamily/Winged helix DNA-binding domain"/>
    <property type="match status" value="1"/>
</dbReference>
<protein>
    <submittedName>
        <fullName evidence="6">LysR substrate-binding domain-containing protein</fullName>
    </submittedName>
</protein>
<comment type="caution">
    <text evidence="6">The sequence shown here is derived from an EMBL/GenBank/DDBJ whole genome shotgun (WGS) entry which is preliminary data.</text>
</comment>
<dbReference type="InterPro" id="IPR058163">
    <property type="entry name" value="LysR-type_TF_proteobact-type"/>
</dbReference>
<evidence type="ECO:0000256" key="3">
    <source>
        <dbReference type="ARBA" id="ARBA00023125"/>
    </source>
</evidence>
<dbReference type="InterPro" id="IPR005119">
    <property type="entry name" value="LysR_subst-bd"/>
</dbReference>
<keyword evidence="4" id="KW-0804">Transcription</keyword>
<evidence type="ECO:0000313" key="6">
    <source>
        <dbReference type="EMBL" id="MFJ3046773.1"/>
    </source>
</evidence>
<dbReference type="PANTHER" id="PTHR30537:SF58">
    <property type="entry name" value="HTH-TYPE TRANSCRIPTIONAL REGULATOR PERR"/>
    <property type="match status" value="1"/>
</dbReference>
<evidence type="ECO:0000256" key="4">
    <source>
        <dbReference type="ARBA" id="ARBA00023163"/>
    </source>
</evidence>
<dbReference type="CDD" id="cd08432">
    <property type="entry name" value="PBP2_GcdR_TrpI_HvrB_AmpR_like"/>
    <property type="match status" value="1"/>
</dbReference>
<accession>A0ABW8F0I6</accession>
<sequence length="294" mass="33287">MNTFRKVPLPYVRIFEVAGRTLSFAAAAQELSITPSAVSHSIRKLEEMIGVKLFQRSTREVRLTREGMQLLEHIQRGIDEMQRGFALVTNEARSPLRLHSAPSFATQWLLPRLAGFVREHPDIDLQVSASTEYARFDDDFDLDIVYGDPHSSPHEFIPLAVEGLAPLCSPDMATMISTPQDLYRLPLIQCAVQRFQWKGWFEANDLVAPAHYGLRFDRSSMAIVAAVDGLGVVLESTLMAERELATGKLVRPLSGTREVEYIGHYLAYPRRSHHHEAFDTFKEWLLNQLGIADR</sequence>
<feature type="domain" description="HTH lysR-type" evidence="5">
    <location>
        <begin position="7"/>
        <end position="64"/>
    </location>
</feature>
<evidence type="ECO:0000259" key="5">
    <source>
        <dbReference type="PROSITE" id="PS50931"/>
    </source>
</evidence>
<organism evidence="6 7">
    <name type="scientific">Herbaspirillum chlorophenolicum</name>
    <dbReference type="NCBI Taxonomy" id="211589"/>
    <lineage>
        <taxon>Bacteria</taxon>
        <taxon>Pseudomonadati</taxon>
        <taxon>Pseudomonadota</taxon>
        <taxon>Betaproteobacteria</taxon>
        <taxon>Burkholderiales</taxon>
        <taxon>Oxalobacteraceae</taxon>
        <taxon>Herbaspirillum</taxon>
    </lineage>
</organism>
<dbReference type="InterPro" id="IPR036388">
    <property type="entry name" value="WH-like_DNA-bd_sf"/>
</dbReference>
<dbReference type="Pfam" id="PF00126">
    <property type="entry name" value="HTH_1"/>
    <property type="match status" value="1"/>
</dbReference>
<dbReference type="SUPFAM" id="SSF46785">
    <property type="entry name" value="Winged helix' DNA-binding domain"/>
    <property type="match status" value="1"/>
</dbReference>
<keyword evidence="3" id="KW-0238">DNA-binding</keyword>
<evidence type="ECO:0000256" key="1">
    <source>
        <dbReference type="ARBA" id="ARBA00009437"/>
    </source>
</evidence>
<dbReference type="EMBL" id="JBIUZV010000006">
    <property type="protein sequence ID" value="MFJ3046773.1"/>
    <property type="molecule type" value="Genomic_DNA"/>
</dbReference>
<evidence type="ECO:0000313" key="7">
    <source>
        <dbReference type="Proteomes" id="UP001617427"/>
    </source>
</evidence>
<proteinExistence type="inferred from homology"/>
<reference evidence="6 7" key="1">
    <citation type="submission" date="2024-10" db="EMBL/GenBank/DDBJ databases">
        <title>The Natural Products Discovery Center: Release of the First 8490 Sequenced Strains for Exploring Actinobacteria Biosynthetic Diversity.</title>
        <authorList>
            <person name="Kalkreuter E."/>
            <person name="Kautsar S.A."/>
            <person name="Yang D."/>
            <person name="Bader C.D."/>
            <person name="Teijaro C.N."/>
            <person name="Fluegel L."/>
            <person name="Davis C.M."/>
            <person name="Simpson J.R."/>
            <person name="Lauterbach L."/>
            <person name="Steele A.D."/>
            <person name="Gui C."/>
            <person name="Meng S."/>
            <person name="Li G."/>
            <person name="Viehrig K."/>
            <person name="Ye F."/>
            <person name="Su P."/>
            <person name="Kiefer A.F."/>
            <person name="Nichols A."/>
            <person name="Cepeda A.J."/>
            <person name="Yan W."/>
            <person name="Fan B."/>
            <person name="Jiang Y."/>
            <person name="Adhikari A."/>
            <person name="Zheng C.-J."/>
            <person name="Schuster L."/>
            <person name="Cowan T.M."/>
            <person name="Smanski M.J."/>
            <person name="Chevrette M.G."/>
            <person name="De Carvalho L.P.S."/>
            <person name="Shen B."/>
        </authorList>
    </citation>
    <scope>NUCLEOTIDE SEQUENCE [LARGE SCALE GENOMIC DNA]</scope>
    <source>
        <strain evidence="6 7">NPDC087045</strain>
    </source>
</reference>
<dbReference type="Proteomes" id="UP001617427">
    <property type="component" value="Unassembled WGS sequence"/>
</dbReference>
<keyword evidence="7" id="KW-1185">Reference proteome</keyword>
<name>A0ABW8F0I6_9BURK</name>
<dbReference type="PANTHER" id="PTHR30537">
    <property type="entry name" value="HTH-TYPE TRANSCRIPTIONAL REGULATOR"/>
    <property type="match status" value="1"/>
</dbReference>
<dbReference type="Gene3D" id="3.40.190.10">
    <property type="entry name" value="Periplasmic binding protein-like II"/>
    <property type="match status" value="2"/>
</dbReference>
<dbReference type="InterPro" id="IPR036390">
    <property type="entry name" value="WH_DNA-bd_sf"/>
</dbReference>
<dbReference type="Pfam" id="PF03466">
    <property type="entry name" value="LysR_substrate"/>
    <property type="match status" value="1"/>
</dbReference>